<accession>A0A6B8M8Z6</accession>
<protein>
    <submittedName>
        <fullName evidence="3">PilZ domain-containing protein</fullName>
    </submittedName>
</protein>
<evidence type="ECO:0000313" key="3">
    <source>
        <dbReference type="EMBL" id="QGM97190.1"/>
    </source>
</evidence>
<gene>
    <name evidence="3" type="ORF">F7D14_06660</name>
</gene>
<name>A0A6B8M8Z6_9HYPH</name>
<evidence type="ECO:0000313" key="4">
    <source>
        <dbReference type="Proteomes" id="UP000422569"/>
    </source>
</evidence>
<dbReference type="InterPro" id="IPR009875">
    <property type="entry name" value="PilZ_domain"/>
</dbReference>
<reference evidence="3 4" key="1">
    <citation type="submission" date="2019-09" db="EMBL/GenBank/DDBJ databases">
        <title>Isolation and complete genome sequencing of Methylocystis species.</title>
        <authorList>
            <person name="Rumah B.L."/>
            <person name="Stead C.E."/>
            <person name="Stevens B.C."/>
            <person name="Minton N.P."/>
            <person name="Grosse-Honebrink A."/>
            <person name="Zhang Y."/>
        </authorList>
    </citation>
    <scope>NUCLEOTIDE SEQUENCE [LARGE SCALE GENOMIC DNA]</scope>
    <source>
        <strain evidence="3 4">BRCS2</strain>
    </source>
</reference>
<evidence type="ECO:0000259" key="2">
    <source>
        <dbReference type="Pfam" id="PF07238"/>
    </source>
</evidence>
<dbReference type="SUPFAM" id="SSF141371">
    <property type="entry name" value="PilZ domain-like"/>
    <property type="match status" value="1"/>
</dbReference>
<sequence>MRTLDPVPARAAMYAPFTDRSARNQAPGAEDRRAAPRLKSFSDVWADPGGMEPAIPCRVIDISTTGAKIDSPHGTLPDQFVLTVGHARHVAQVVWRRQTMVGVEFQKGVRPPRSGGKIGDRR</sequence>
<feature type="region of interest" description="Disordered" evidence="1">
    <location>
        <begin position="15"/>
        <end position="35"/>
    </location>
</feature>
<dbReference type="GO" id="GO:0035438">
    <property type="term" value="F:cyclic-di-GMP binding"/>
    <property type="evidence" value="ECO:0007669"/>
    <property type="project" value="InterPro"/>
</dbReference>
<keyword evidence="4" id="KW-1185">Reference proteome</keyword>
<dbReference type="AlphaFoldDB" id="A0A6B8M8Z6"/>
<feature type="domain" description="PilZ" evidence="2">
    <location>
        <begin position="32"/>
        <end position="106"/>
    </location>
</feature>
<dbReference type="EMBL" id="CP044331">
    <property type="protein sequence ID" value="QGM97190.1"/>
    <property type="molecule type" value="Genomic_DNA"/>
</dbReference>
<dbReference type="Proteomes" id="UP000422569">
    <property type="component" value="Chromosome"/>
</dbReference>
<evidence type="ECO:0000256" key="1">
    <source>
        <dbReference type="SAM" id="MobiDB-lite"/>
    </source>
</evidence>
<dbReference type="Pfam" id="PF07238">
    <property type="entry name" value="PilZ"/>
    <property type="match status" value="1"/>
</dbReference>
<organism evidence="3 4">
    <name type="scientific">Methylocystis parvus</name>
    <dbReference type="NCBI Taxonomy" id="134"/>
    <lineage>
        <taxon>Bacteria</taxon>
        <taxon>Pseudomonadati</taxon>
        <taxon>Pseudomonadota</taxon>
        <taxon>Alphaproteobacteria</taxon>
        <taxon>Hyphomicrobiales</taxon>
        <taxon>Methylocystaceae</taxon>
        <taxon>Methylocystis</taxon>
    </lineage>
</organism>
<dbReference type="KEGG" id="mpar:F7D14_06660"/>
<proteinExistence type="predicted"/>